<dbReference type="PRINTS" id="PR00045">
    <property type="entry name" value="SIGMA54FCT"/>
</dbReference>
<dbReference type="FunFam" id="1.10.10.60:FF:000463">
    <property type="entry name" value="RNA polymerase sigma-54 factor"/>
    <property type="match status" value="1"/>
</dbReference>
<evidence type="ECO:0000256" key="5">
    <source>
        <dbReference type="ARBA" id="ARBA00023015"/>
    </source>
</evidence>
<dbReference type="PANTHER" id="PTHR32248:SF4">
    <property type="entry name" value="RNA POLYMERASE SIGMA-54 FACTOR"/>
    <property type="match status" value="1"/>
</dbReference>
<evidence type="ECO:0000256" key="2">
    <source>
        <dbReference type="ARBA" id="ARBA00022478"/>
    </source>
</evidence>
<evidence type="ECO:0000256" key="3">
    <source>
        <dbReference type="ARBA" id="ARBA00022679"/>
    </source>
</evidence>
<evidence type="ECO:0000256" key="7">
    <source>
        <dbReference type="ARBA" id="ARBA00023125"/>
    </source>
</evidence>
<dbReference type="Proteomes" id="UP000470409">
    <property type="component" value="Unassembled WGS sequence"/>
</dbReference>
<evidence type="ECO:0000259" key="9">
    <source>
        <dbReference type="Pfam" id="PF04552"/>
    </source>
</evidence>
<dbReference type="RefSeq" id="WP_151626807.1">
    <property type="nucleotide sequence ID" value="NZ_WBPG01000025.1"/>
</dbReference>
<evidence type="ECO:0000256" key="8">
    <source>
        <dbReference type="ARBA" id="ARBA00023163"/>
    </source>
</evidence>
<keyword evidence="7" id="KW-0238">DNA-binding</keyword>
<keyword evidence="8" id="KW-0804">Transcription</keyword>
<keyword evidence="5" id="KW-0805">Transcription regulation</keyword>
<sequence length="435" mass="50246">MKASLLQEQSLRLAMTQELRQAITMLQYNVQELSEFLYEQSLENPLIELGGFEREKKKSSNTSKSTSKQVENQMEIYSVDSTTIQQHLLNQIQYYKIDEEERKVASFIIMNMDGNGYLQETNEELASLLSASIHVVDRSVELVQSLEPAGVGARNIQECLTLQLKRLQRRNGLAEEVIEDHFAYFVKKDWRKLVQVLKCSNEELQSAVNCITALQPKPGLAFSSDKPLYIVPDMAVKKDGDRLVLQMNERNMPRIEIHSEYSALLNNSESEVASYVSEKYQHVQWIMRSLKQRKQTLLQVMTIIMEKQRDFFWEGPEHLKPLALKEVAEELSVHESTISRATRNKYVQTPHGLFEMKSFFSNAVSTTEDEAVSTKRVKRFIQTLVEAENKKKPLSDQKISKLLEEEHEIIISRRTVAKYREQMHIPASSLRKTIG</sequence>
<feature type="domain" description="RNA polymerase sigma factor 54 core-binding" evidence="10">
    <location>
        <begin position="78"/>
        <end position="261"/>
    </location>
</feature>
<dbReference type="Gene3D" id="1.10.10.60">
    <property type="entry name" value="Homeodomain-like"/>
    <property type="match status" value="1"/>
</dbReference>
<name>A0A7V7S5S1_9BACI</name>
<dbReference type="Pfam" id="PF00309">
    <property type="entry name" value="Sigma54_AID"/>
    <property type="match status" value="1"/>
</dbReference>
<dbReference type="AlphaFoldDB" id="A0A7V7S5S1"/>
<dbReference type="PANTHER" id="PTHR32248">
    <property type="entry name" value="RNA POLYMERASE SIGMA-54 FACTOR"/>
    <property type="match status" value="1"/>
</dbReference>
<dbReference type="GO" id="GO:0016779">
    <property type="term" value="F:nucleotidyltransferase activity"/>
    <property type="evidence" value="ECO:0007669"/>
    <property type="project" value="UniProtKB-KW"/>
</dbReference>
<gene>
    <name evidence="11" type="ORF">F8163_17330</name>
</gene>
<dbReference type="PROSITE" id="PS00718">
    <property type="entry name" value="SIGMA54_2"/>
    <property type="match status" value="1"/>
</dbReference>
<dbReference type="InterPro" id="IPR007046">
    <property type="entry name" value="RNA_pol_sigma_54_core-bd"/>
</dbReference>
<dbReference type="GO" id="GO:0001216">
    <property type="term" value="F:DNA-binding transcription activator activity"/>
    <property type="evidence" value="ECO:0007669"/>
    <property type="project" value="InterPro"/>
</dbReference>
<evidence type="ECO:0000259" key="10">
    <source>
        <dbReference type="Pfam" id="PF04963"/>
    </source>
</evidence>
<reference evidence="11 12" key="1">
    <citation type="submission" date="2019-10" db="EMBL/GenBank/DDBJ databases">
        <title>Bacillus from the desert of Cuatro Cinegas, Coahuila.</title>
        <authorList>
            <person name="Olmedo-Alvarez G."/>
            <person name="Saldana S."/>
            <person name="Barcelo D."/>
        </authorList>
    </citation>
    <scope>NUCLEOTIDE SEQUENCE [LARGE SCALE GENOMIC DNA]</scope>
    <source>
        <strain evidence="11 12">CH155b_5T</strain>
    </source>
</reference>
<proteinExistence type="inferred from homology"/>
<comment type="similarity">
    <text evidence="1">Belongs to the sigma-54 factor family.</text>
</comment>
<dbReference type="EMBL" id="WBPG01000025">
    <property type="protein sequence ID" value="KAB2441782.1"/>
    <property type="molecule type" value="Genomic_DNA"/>
</dbReference>
<dbReference type="InterPro" id="IPR000394">
    <property type="entry name" value="RNA_pol_sigma_54"/>
</dbReference>
<dbReference type="PROSITE" id="PS50044">
    <property type="entry name" value="SIGMA54_3"/>
    <property type="match status" value="1"/>
</dbReference>
<dbReference type="PROSITE" id="PS00717">
    <property type="entry name" value="SIGMA54_1"/>
    <property type="match status" value="1"/>
</dbReference>
<dbReference type="PIRSF" id="PIRSF000774">
    <property type="entry name" value="RpoN"/>
    <property type="match status" value="1"/>
</dbReference>
<evidence type="ECO:0000313" key="12">
    <source>
        <dbReference type="Proteomes" id="UP000470409"/>
    </source>
</evidence>
<dbReference type="InterPro" id="IPR007634">
    <property type="entry name" value="RNA_pol_sigma_54_DNA-bd"/>
</dbReference>
<dbReference type="Pfam" id="PF04552">
    <property type="entry name" value="Sigma54_DBD"/>
    <property type="match status" value="1"/>
</dbReference>
<protein>
    <submittedName>
        <fullName evidence="11">RNA polymerase factor sigma-54</fullName>
    </submittedName>
</protein>
<dbReference type="InterPro" id="IPR038709">
    <property type="entry name" value="RpoN_core-bd_sf"/>
</dbReference>
<comment type="caution">
    <text evidence="11">The sequence shown here is derived from an EMBL/GenBank/DDBJ whole genome shotgun (WGS) entry which is preliminary data.</text>
</comment>
<accession>A0A7V7S5S1</accession>
<dbReference type="NCBIfam" id="TIGR02395">
    <property type="entry name" value="rpoN_sigma"/>
    <property type="match status" value="1"/>
</dbReference>
<dbReference type="Gene3D" id="1.10.10.1330">
    <property type="entry name" value="RNA polymerase sigma-54 factor, core-binding domain"/>
    <property type="match status" value="1"/>
</dbReference>
<evidence type="ECO:0000256" key="1">
    <source>
        <dbReference type="ARBA" id="ARBA00008798"/>
    </source>
</evidence>
<keyword evidence="2" id="KW-0240">DNA-directed RNA polymerase</keyword>
<dbReference type="GO" id="GO:0000428">
    <property type="term" value="C:DNA-directed RNA polymerase complex"/>
    <property type="evidence" value="ECO:0007669"/>
    <property type="project" value="UniProtKB-KW"/>
</dbReference>
<keyword evidence="6" id="KW-0731">Sigma factor</keyword>
<feature type="domain" description="RNA polymerase sigma factor 54 DNA-binding" evidence="9">
    <location>
        <begin position="274"/>
        <end position="432"/>
    </location>
</feature>
<organism evidence="11 12">
    <name type="scientific">Bacillus luti</name>
    <dbReference type="NCBI Taxonomy" id="2026191"/>
    <lineage>
        <taxon>Bacteria</taxon>
        <taxon>Bacillati</taxon>
        <taxon>Bacillota</taxon>
        <taxon>Bacilli</taxon>
        <taxon>Bacillales</taxon>
        <taxon>Bacillaceae</taxon>
        <taxon>Bacillus</taxon>
        <taxon>Bacillus cereus group</taxon>
    </lineage>
</organism>
<evidence type="ECO:0000313" key="11">
    <source>
        <dbReference type="EMBL" id="KAB2441782.1"/>
    </source>
</evidence>
<dbReference type="GO" id="GO:0003677">
    <property type="term" value="F:DNA binding"/>
    <property type="evidence" value="ECO:0007669"/>
    <property type="project" value="UniProtKB-KW"/>
</dbReference>
<dbReference type="GO" id="GO:0016987">
    <property type="term" value="F:sigma factor activity"/>
    <property type="evidence" value="ECO:0007669"/>
    <property type="project" value="UniProtKB-KW"/>
</dbReference>
<keyword evidence="4" id="KW-0548">Nucleotidyltransferase</keyword>
<keyword evidence="3" id="KW-0808">Transferase</keyword>
<evidence type="ECO:0000256" key="4">
    <source>
        <dbReference type="ARBA" id="ARBA00022695"/>
    </source>
</evidence>
<dbReference type="Pfam" id="PF04963">
    <property type="entry name" value="Sigma54_CBD"/>
    <property type="match status" value="1"/>
</dbReference>
<evidence type="ECO:0000256" key="6">
    <source>
        <dbReference type="ARBA" id="ARBA00023082"/>
    </source>
</evidence>
<dbReference type="GO" id="GO:0006352">
    <property type="term" value="P:DNA-templated transcription initiation"/>
    <property type="evidence" value="ECO:0007669"/>
    <property type="project" value="InterPro"/>
</dbReference>